<evidence type="ECO:0000256" key="1">
    <source>
        <dbReference type="ARBA" id="ARBA00010923"/>
    </source>
</evidence>
<dbReference type="Gene3D" id="3.40.50.150">
    <property type="entry name" value="Vaccinia Virus protein VP39"/>
    <property type="match status" value="1"/>
</dbReference>
<dbReference type="GO" id="GO:0009307">
    <property type="term" value="P:DNA restriction-modification system"/>
    <property type="evidence" value="ECO:0007669"/>
    <property type="project" value="UniProtKB-KW"/>
</dbReference>
<evidence type="ECO:0000313" key="7">
    <source>
        <dbReference type="Proteomes" id="UP000182624"/>
    </source>
</evidence>
<feature type="domain" description="Type I restriction modification DNA specificity" evidence="4">
    <location>
        <begin position="442"/>
        <end position="542"/>
    </location>
</feature>
<dbReference type="Proteomes" id="UP000182624">
    <property type="component" value="Unassembled WGS sequence"/>
</dbReference>
<feature type="domain" description="DNA methylase adenine-specific" evidence="5">
    <location>
        <begin position="109"/>
        <end position="376"/>
    </location>
</feature>
<dbReference type="Pfam" id="PF02384">
    <property type="entry name" value="N6_Mtase"/>
    <property type="match status" value="1"/>
</dbReference>
<organism evidence="6 7">
    <name type="scientific">Butyrivibrio proteoclasticus</name>
    <dbReference type="NCBI Taxonomy" id="43305"/>
    <lineage>
        <taxon>Bacteria</taxon>
        <taxon>Bacillati</taxon>
        <taxon>Bacillota</taxon>
        <taxon>Clostridia</taxon>
        <taxon>Lachnospirales</taxon>
        <taxon>Lachnospiraceae</taxon>
        <taxon>Butyrivibrio</taxon>
    </lineage>
</organism>
<evidence type="ECO:0000259" key="5">
    <source>
        <dbReference type="Pfam" id="PF02384"/>
    </source>
</evidence>
<dbReference type="AlphaFoldDB" id="A0A1I5VHA2"/>
<dbReference type="PRINTS" id="PR00507">
    <property type="entry name" value="N12N6MTFRASE"/>
</dbReference>
<keyword evidence="2" id="KW-0680">Restriction system</keyword>
<dbReference type="Gene3D" id="3.90.220.20">
    <property type="entry name" value="DNA methylase specificity domains"/>
    <property type="match status" value="1"/>
</dbReference>
<dbReference type="Pfam" id="PF01420">
    <property type="entry name" value="Methylase_S"/>
    <property type="match status" value="1"/>
</dbReference>
<keyword evidence="7" id="KW-1185">Reference proteome</keyword>
<reference evidence="7" key="1">
    <citation type="submission" date="2016-10" db="EMBL/GenBank/DDBJ databases">
        <authorList>
            <person name="Varghese N."/>
            <person name="Submissions S."/>
        </authorList>
    </citation>
    <scope>NUCLEOTIDE SEQUENCE [LARGE SCALE GENOMIC DNA]</scope>
    <source>
        <strain evidence="7">P18</strain>
    </source>
</reference>
<dbReference type="InterPro" id="IPR044946">
    <property type="entry name" value="Restrct_endonuc_typeI_TRD_sf"/>
</dbReference>
<dbReference type="InterPro" id="IPR052916">
    <property type="entry name" value="Type-I_RE_MTase_Subunit"/>
</dbReference>
<protein>
    <submittedName>
        <fullName evidence="6">Type I restriction enzyme M protein</fullName>
    </submittedName>
</protein>
<name>A0A1I5VHA2_9FIRM</name>
<evidence type="ECO:0000259" key="4">
    <source>
        <dbReference type="Pfam" id="PF01420"/>
    </source>
</evidence>
<evidence type="ECO:0000256" key="2">
    <source>
        <dbReference type="ARBA" id="ARBA00022747"/>
    </source>
</evidence>
<dbReference type="RefSeq" id="WP_074888825.1">
    <property type="nucleotide sequence ID" value="NZ_FOXO01000017.1"/>
</dbReference>
<sequence>MLDRNEIRKIDAKVVSEISWKIANFMRGMAPADPKQNFVLVYLAFVALTNEIDNIDDLLFFIEDKISEQRAMFAKEVARDSIEIALQLSKTFSEEDLLAYLFVFPREYSGRFGGEYGTPESLSKLAVRVLDIKENERVADFGSGAGDFITLATEGHEINPFYGIELNTYSYEISKIRAELFADNTEFELGDMFAVSMDKKFEKIFSNYPFGMRLIHLQTGSAYIEDLLKRMPEIKRATSSDWIFNSVIFDHLTENGKAVAIMTNGSTWNSIDQRIREYFIRNGYVEAVISLPAKLFEFTNIATTMIVLSRGNKEVRLVDATALCEQGRRQNVITDENIEHIISLLKEDGDETITVDLKTLQNNEFVLNPSRYLEKTIEIEDGVELGSLMKRITRGAPLRASELDEMVSDEPTDTQYLMLANIQNGMISEDLPYLKELDAKLDKYCIGNRNLLLSKNGAPFKVAVAEVEEGRKILGNGNLFIIELDEEKVNPYFIKAFFDSEVGTAVLKSIAVGATIPNISAESLKKLIVPLPSMEKQNEIANLYQAKQDEIKVLQLKIQKAQNDLRGIFGEVK</sequence>
<dbReference type="PANTHER" id="PTHR42998:SF1">
    <property type="entry name" value="TYPE I RESTRICTION ENZYME HINDI METHYLASE SUBUNIT"/>
    <property type="match status" value="1"/>
</dbReference>
<accession>A0A1I5VHA2</accession>
<dbReference type="PANTHER" id="PTHR42998">
    <property type="entry name" value="TYPE I RESTRICTION ENZYME HINDVIIP M PROTEIN-RELATED"/>
    <property type="match status" value="1"/>
</dbReference>
<proteinExistence type="inferred from homology"/>
<evidence type="ECO:0000313" key="6">
    <source>
        <dbReference type="EMBL" id="SFQ06924.1"/>
    </source>
</evidence>
<dbReference type="GO" id="GO:0008170">
    <property type="term" value="F:N-methyltransferase activity"/>
    <property type="evidence" value="ECO:0007669"/>
    <property type="project" value="InterPro"/>
</dbReference>
<comment type="similarity">
    <text evidence="1">Belongs to the type-I restriction system S methylase family.</text>
</comment>
<keyword evidence="3" id="KW-0238">DNA-binding</keyword>
<dbReference type="SUPFAM" id="SSF116734">
    <property type="entry name" value="DNA methylase specificity domain"/>
    <property type="match status" value="1"/>
</dbReference>
<dbReference type="InterPro" id="IPR003356">
    <property type="entry name" value="DNA_methylase_A-5"/>
</dbReference>
<evidence type="ECO:0000256" key="3">
    <source>
        <dbReference type="ARBA" id="ARBA00023125"/>
    </source>
</evidence>
<dbReference type="EMBL" id="FOXO01000017">
    <property type="protein sequence ID" value="SFQ06924.1"/>
    <property type="molecule type" value="Genomic_DNA"/>
</dbReference>
<dbReference type="InterPro" id="IPR000055">
    <property type="entry name" value="Restrct_endonuc_typeI_TRD"/>
</dbReference>
<dbReference type="SUPFAM" id="SSF53335">
    <property type="entry name" value="S-adenosyl-L-methionine-dependent methyltransferases"/>
    <property type="match status" value="1"/>
</dbReference>
<dbReference type="GO" id="GO:0003677">
    <property type="term" value="F:DNA binding"/>
    <property type="evidence" value="ECO:0007669"/>
    <property type="project" value="UniProtKB-KW"/>
</dbReference>
<gene>
    <name evidence="6" type="ORF">SAMN04487928_11745</name>
</gene>
<dbReference type="InterPro" id="IPR029063">
    <property type="entry name" value="SAM-dependent_MTases_sf"/>
</dbReference>